<keyword evidence="2" id="KW-1185">Reference proteome</keyword>
<dbReference type="Proteomes" id="UP001203512">
    <property type="component" value="Unassembled WGS sequence"/>
</dbReference>
<gene>
    <name evidence="1" type="ORF">MU848_03820</name>
</gene>
<protein>
    <submittedName>
        <fullName evidence="1">Uncharacterized protein</fullName>
    </submittedName>
</protein>
<evidence type="ECO:0000313" key="1">
    <source>
        <dbReference type="EMBL" id="MCK0530711.1"/>
    </source>
</evidence>
<dbReference type="RefSeq" id="WP_247230303.1">
    <property type="nucleotide sequence ID" value="NZ_JALKHS010000006.1"/>
</dbReference>
<dbReference type="EMBL" id="JALKHS010000006">
    <property type="protein sequence ID" value="MCK0530711.1"/>
    <property type="molecule type" value="Genomic_DNA"/>
</dbReference>
<proteinExistence type="predicted"/>
<sequence>MGANLAGPAAHDLRFELNVALDAICVDYDVVAIKVAVASEQLELPPPQQQFGSDRRAEMIFQRGLDQR</sequence>
<comment type="caution">
    <text evidence="1">The sequence shown here is derived from an EMBL/GenBank/DDBJ whole genome shotgun (WGS) entry which is preliminary data.</text>
</comment>
<name>A0ABT0DUB6_9SPHN</name>
<reference evidence="1 2" key="1">
    <citation type="submission" date="2022-04" db="EMBL/GenBank/DDBJ databases">
        <authorList>
            <person name="Huq M.A."/>
        </authorList>
    </citation>
    <scope>NUCLEOTIDE SEQUENCE [LARGE SCALE GENOMIC DNA]</scope>
    <source>
        <strain evidence="1 2">MAH-33</strain>
    </source>
</reference>
<evidence type="ECO:0000313" key="2">
    <source>
        <dbReference type="Proteomes" id="UP001203512"/>
    </source>
</evidence>
<accession>A0ABT0DUB6</accession>
<organism evidence="1 2">
    <name type="scientific">Sphingobium agri</name>
    <dbReference type="NCBI Taxonomy" id="2933566"/>
    <lineage>
        <taxon>Bacteria</taxon>
        <taxon>Pseudomonadati</taxon>
        <taxon>Pseudomonadota</taxon>
        <taxon>Alphaproteobacteria</taxon>
        <taxon>Sphingomonadales</taxon>
        <taxon>Sphingomonadaceae</taxon>
        <taxon>Sphingobium</taxon>
    </lineage>
</organism>